<comment type="subcellular location">
    <subcellularLocation>
        <location evidence="6">Cytoplasm</location>
    </subcellularLocation>
</comment>
<protein>
    <recommendedName>
        <fullName evidence="6">UvrABC system protein C</fullName>
        <shortName evidence="6">Protein UvrC</shortName>
    </recommendedName>
    <alternativeName>
        <fullName evidence="6">Excinuclease ABC subunit C</fullName>
    </alternativeName>
</protein>
<keyword evidence="6" id="KW-0742">SOS response</keyword>
<comment type="subunit">
    <text evidence="6">Interacts with UvrB in an incision complex.</text>
</comment>
<dbReference type="SUPFAM" id="SSF82771">
    <property type="entry name" value="GIY-YIG endonuclease"/>
    <property type="match status" value="1"/>
</dbReference>
<evidence type="ECO:0000256" key="4">
    <source>
        <dbReference type="ARBA" id="ARBA00022881"/>
    </source>
</evidence>
<feature type="domain" description="GIY-YIG" evidence="8">
    <location>
        <begin position="21"/>
        <end position="98"/>
    </location>
</feature>
<keyword evidence="4 6" id="KW-0267">Excision nuclease</keyword>
<dbReference type="CDD" id="cd10434">
    <property type="entry name" value="GIY-YIG_UvrC_Cho"/>
    <property type="match status" value="1"/>
</dbReference>
<dbReference type="Gene3D" id="3.30.420.340">
    <property type="entry name" value="UvrC, RNAse H endonuclease domain"/>
    <property type="match status" value="1"/>
</dbReference>
<dbReference type="GO" id="GO:0009380">
    <property type="term" value="C:excinuclease repair complex"/>
    <property type="evidence" value="ECO:0007669"/>
    <property type="project" value="InterPro"/>
</dbReference>
<feature type="domain" description="UvrC family homology region profile" evidence="9">
    <location>
        <begin position="260"/>
        <end position="481"/>
    </location>
</feature>
<dbReference type="FunFam" id="3.40.1440.10:FF:000001">
    <property type="entry name" value="UvrABC system protein C"/>
    <property type="match status" value="1"/>
</dbReference>
<dbReference type="GO" id="GO:0009381">
    <property type="term" value="F:excinuclease ABC activity"/>
    <property type="evidence" value="ECO:0007669"/>
    <property type="project" value="UniProtKB-UniRule"/>
</dbReference>
<dbReference type="AlphaFoldDB" id="A0A7C6EH09"/>
<dbReference type="PROSITE" id="PS50165">
    <property type="entry name" value="UVRC"/>
    <property type="match status" value="1"/>
</dbReference>
<evidence type="ECO:0000256" key="2">
    <source>
        <dbReference type="ARBA" id="ARBA00022763"/>
    </source>
</evidence>
<dbReference type="GO" id="GO:0005737">
    <property type="term" value="C:cytoplasm"/>
    <property type="evidence" value="ECO:0007669"/>
    <property type="project" value="UniProtKB-SubCell"/>
</dbReference>
<dbReference type="InterPro" id="IPR001162">
    <property type="entry name" value="UvrC_RNase_H_dom"/>
</dbReference>
<dbReference type="Pfam" id="PF22920">
    <property type="entry name" value="UvrC_RNaseH"/>
    <property type="match status" value="1"/>
</dbReference>
<evidence type="ECO:0000259" key="9">
    <source>
        <dbReference type="PROSITE" id="PS50165"/>
    </source>
</evidence>
<feature type="domain" description="UVR" evidence="7">
    <location>
        <begin position="209"/>
        <end position="244"/>
    </location>
</feature>
<accession>A0A7C6EH09</accession>
<dbReference type="PROSITE" id="PS50164">
    <property type="entry name" value="GIY_YIG"/>
    <property type="match status" value="1"/>
</dbReference>
<comment type="function">
    <text evidence="6">The UvrABC repair system catalyzes the recognition and processing of DNA lesions. UvrC both incises the 5' and 3' sides of the lesion. The N-terminal half is responsible for the 3' incision and the C-terminal half is responsible for the 5' incision.</text>
</comment>
<evidence type="ECO:0000259" key="7">
    <source>
        <dbReference type="PROSITE" id="PS50151"/>
    </source>
</evidence>
<dbReference type="GO" id="GO:0006289">
    <property type="term" value="P:nucleotide-excision repair"/>
    <property type="evidence" value="ECO:0007669"/>
    <property type="project" value="UniProtKB-UniRule"/>
</dbReference>
<dbReference type="InterPro" id="IPR035901">
    <property type="entry name" value="GIY-YIG_endonuc_sf"/>
</dbReference>
<evidence type="ECO:0000313" key="10">
    <source>
        <dbReference type="EMBL" id="HHS52803.1"/>
    </source>
</evidence>
<evidence type="ECO:0000256" key="3">
    <source>
        <dbReference type="ARBA" id="ARBA00022769"/>
    </source>
</evidence>
<dbReference type="PANTHER" id="PTHR30562">
    <property type="entry name" value="UVRC/OXIDOREDUCTASE"/>
    <property type="match status" value="1"/>
</dbReference>
<dbReference type="InterPro" id="IPR036876">
    <property type="entry name" value="UVR_dom_sf"/>
</dbReference>
<reference evidence="10" key="1">
    <citation type="journal article" date="2020" name="mSystems">
        <title>Genome- and Community-Level Interaction Insights into Carbon Utilization and Element Cycling Functions of Hydrothermarchaeota in Hydrothermal Sediment.</title>
        <authorList>
            <person name="Zhou Z."/>
            <person name="Liu Y."/>
            <person name="Xu W."/>
            <person name="Pan J."/>
            <person name="Luo Z.H."/>
            <person name="Li M."/>
        </authorList>
    </citation>
    <scope>NUCLEOTIDE SEQUENCE [LARGE SCALE GENOMIC DNA]</scope>
    <source>
        <strain evidence="10">SpSt-876</strain>
    </source>
</reference>
<keyword evidence="5 6" id="KW-0234">DNA repair</keyword>
<dbReference type="Pfam" id="PF08459">
    <property type="entry name" value="UvrC_RNaseH_dom"/>
    <property type="match status" value="1"/>
</dbReference>
<dbReference type="NCBIfam" id="TIGR00194">
    <property type="entry name" value="uvrC"/>
    <property type="match status" value="1"/>
</dbReference>
<dbReference type="Pfam" id="PF01541">
    <property type="entry name" value="GIY-YIG"/>
    <property type="match status" value="1"/>
</dbReference>
<dbReference type="PROSITE" id="PS50151">
    <property type="entry name" value="UVR"/>
    <property type="match status" value="1"/>
</dbReference>
<organism evidence="10">
    <name type="scientific">candidate division WOR-3 bacterium</name>
    <dbReference type="NCBI Taxonomy" id="2052148"/>
    <lineage>
        <taxon>Bacteria</taxon>
        <taxon>Bacteria division WOR-3</taxon>
    </lineage>
</organism>
<gene>
    <name evidence="6 10" type="primary">uvrC</name>
    <name evidence="10" type="ORF">ENW73_08115</name>
</gene>
<evidence type="ECO:0000256" key="5">
    <source>
        <dbReference type="ARBA" id="ARBA00023204"/>
    </source>
</evidence>
<evidence type="ECO:0000259" key="8">
    <source>
        <dbReference type="PROSITE" id="PS50164"/>
    </source>
</evidence>
<dbReference type="PANTHER" id="PTHR30562:SF1">
    <property type="entry name" value="UVRABC SYSTEM PROTEIN C"/>
    <property type="match status" value="1"/>
</dbReference>
<dbReference type="GO" id="GO:0009432">
    <property type="term" value="P:SOS response"/>
    <property type="evidence" value="ECO:0007669"/>
    <property type="project" value="UniProtKB-UniRule"/>
</dbReference>
<dbReference type="Pfam" id="PF02151">
    <property type="entry name" value="UVR"/>
    <property type="match status" value="1"/>
</dbReference>
<comment type="caution">
    <text evidence="10">The sequence shown here is derived from an EMBL/GenBank/DDBJ whole genome shotgun (WGS) entry which is preliminary data.</text>
</comment>
<dbReference type="InterPro" id="IPR038476">
    <property type="entry name" value="UvrC_RNase_H_dom_sf"/>
</dbReference>
<dbReference type="EMBL" id="DTLI01000194">
    <property type="protein sequence ID" value="HHS52803.1"/>
    <property type="molecule type" value="Genomic_DNA"/>
</dbReference>
<sequence length="612" mass="69934">MFYENPFNIMMLKDKIEKAPERPGVYLLKDKKGKIVYIGKARNLKDRLRAYTTTQEDPRKTSLINRATDLDFIVTNSEVEALILEENLIKINKPKFNVRLKDDKKFPYLKITVQEKYPRIFPTRNLRSDGSILFGPFTSAKALRKALRGVKRIFQIRTCNKKLPNPSPLRPCLNFLMNRCLGPCQGTVPEEIYRERVNNVIAFLQGKENKLCNELEKQMFEASANEDFEKAAILRDQLMALREIMRNQPSFFSDRVARDIFGIAKTDTLAFATRFKVREGKLVGKEEYPLTLAKGTKDSEILESLARSIYTHTFDLPDEVILPVELEEEVAEPLIQWFKAQRDRSVKIYRPQRGAKLRLLNLANSNAEVGLAEIVPVPKIHQANLDLQHFLGLPKPPRIIEGVDISNISGKSATGSIVVFHDYYPYKPDYRLFKIKTVTGPNDYAMMEEVLSRRVKRQIKENKPLADLVLIDGGKGQLSTAIRAYQKTISESGNPIPMPVMLAFAKRTDTLYFEDGRAISIPASSPALKLLKRIRDEAHRFAITYHKKLRGKTLFLSELDGLVGIGEKRKVALIRYFGSLEKLKLATVDEIAKVKLIGKSLAEKIYEYLHET</sequence>
<dbReference type="InterPro" id="IPR004791">
    <property type="entry name" value="UvrC"/>
</dbReference>
<name>A0A7C6EH09_UNCW3</name>
<dbReference type="InterPro" id="IPR001943">
    <property type="entry name" value="UVR_dom"/>
</dbReference>
<keyword evidence="2 6" id="KW-0227">DNA damage</keyword>
<proteinExistence type="inferred from homology"/>
<dbReference type="Gene3D" id="1.10.150.20">
    <property type="entry name" value="5' to 3' exonuclease, C-terminal subdomain"/>
    <property type="match status" value="1"/>
</dbReference>
<evidence type="ECO:0000256" key="1">
    <source>
        <dbReference type="ARBA" id="ARBA00022490"/>
    </source>
</evidence>
<dbReference type="InterPro" id="IPR000305">
    <property type="entry name" value="GIY-YIG_endonuc"/>
</dbReference>
<dbReference type="Gene3D" id="3.40.1440.10">
    <property type="entry name" value="GIY-YIG endonuclease"/>
    <property type="match status" value="1"/>
</dbReference>
<dbReference type="SUPFAM" id="SSF46600">
    <property type="entry name" value="C-terminal UvrC-binding domain of UvrB"/>
    <property type="match status" value="1"/>
</dbReference>
<dbReference type="Pfam" id="PF14520">
    <property type="entry name" value="HHH_5"/>
    <property type="match status" value="1"/>
</dbReference>
<dbReference type="GO" id="GO:0003677">
    <property type="term" value="F:DNA binding"/>
    <property type="evidence" value="ECO:0007669"/>
    <property type="project" value="UniProtKB-UniRule"/>
</dbReference>
<comment type="similarity">
    <text evidence="6">Belongs to the UvrC family.</text>
</comment>
<dbReference type="InterPro" id="IPR010994">
    <property type="entry name" value="RuvA_2-like"/>
</dbReference>
<dbReference type="SMART" id="SM00465">
    <property type="entry name" value="GIYc"/>
    <property type="match status" value="1"/>
</dbReference>
<evidence type="ECO:0000256" key="6">
    <source>
        <dbReference type="HAMAP-Rule" id="MF_00203"/>
    </source>
</evidence>
<dbReference type="InterPro" id="IPR047296">
    <property type="entry name" value="GIY-YIG_UvrC_Cho"/>
</dbReference>
<dbReference type="Gene3D" id="4.10.860.10">
    <property type="entry name" value="UVR domain"/>
    <property type="match status" value="1"/>
</dbReference>
<dbReference type="InterPro" id="IPR050066">
    <property type="entry name" value="UvrABC_protein_C"/>
</dbReference>
<dbReference type="SUPFAM" id="SSF47781">
    <property type="entry name" value="RuvA domain 2-like"/>
    <property type="match status" value="1"/>
</dbReference>
<dbReference type="HAMAP" id="MF_00203">
    <property type="entry name" value="UvrC"/>
    <property type="match status" value="1"/>
</dbReference>
<keyword evidence="3 6" id="KW-0228">DNA excision</keyword>
<keyword evidence="1 6" id="KW-0963">Cytoplasm</keyword>